<proteinExistence type="predicted"/>
<name>A0AA49GRV4_9BACT</name>
<protein>
    <submittedName>
        <fullName evidence="1">Uncharacterized protein</fullName>
    </submittedName>
</protein>
<dbReference type="AlphaFoldDB" id="A0AA49GRV4"/>
<reference evidence="1" key="2">
    <citation type="journal article" date="2024" name="Antonie Van Leeuwenhoek">
        <title>Roseihalotalea indica gen. nov., sp. nov., a halophilic Bacteroidetes from mesopelagic Southwest Indian Ocean with higher carbohydrate metabolic potential.</title>
        <authorList>
            <person name="Chen B."/>
            <person name="Zhang M."/>
            <person name="Lin D."/>
            <person name="Ye J."/>
            <person name="Tang K."/>
        </authorList>
    </citation>
    <scope>NUCLEOTIDE SEQUENCE</scope>
    <source>
        <strain evidence="1">TK19036</strain>
    </source>
</reference>
<organism evidence="1">
    <name type="scientific">Roseihalotalea indica</name>
    <dbReference type="NCBI Taxonomy" id="2867963"/>
    <lineage>
        <taxon>Bacteria</taxon>
        <taxon>Pseudomonadati</taxon>
        <taxon>Bacteroidota</taxon>
        <taxon>Cytophagia</taxon>
        <taxon>Cytophagales</taxon>
        <taxon>Catalimonadaceae</taxon>
        <taxon>Roseihalotalea</taxon>
    </lineage>
</organism>
<reference evidence="1" key="1">
    <citation type="journal article" date="2023" name="Comput. Struct. Biotechnol. J.">
        <title>Discovery of a novel marine Bacteroidetes with a rich repertoire of carbohydrate-active enzymes.</title>
        <authorList>
            <person name="Chen B."/>
            <person name="Liu G."/>
            <person name="Chen Q."/>
            <person name="Wang H."/>
            <person name="Liu L."/>
            <person name="Tang K."/>
        </authorList>
    </citation>
    <scope>NUCLEOTIDE SEQUENCE</scope>
    <source>
        <strain evidence="1">TK19036</strain>
    </source>
</reference>
<gene>
    <name evidence="1" type="ORF">K4G66_27510</name>
</gene>
<evidence type="ECO:0000313" key="1">
    <source>
        <dbReference type="EMBL" id="WKN36119.1"/>
    </source>
</evidence>
<sequence length="535" mass="58005">MKSFKSIRIFVIFAILSCISVSCDKDIIEPDSEASVEVAGSQNYILPYNFDWEATTFNWMPYPAAQGQIPPPWIGQGSLVGVISPDMLGDRKKSDGWVLVYSTFSPTLANKNPYFMLYNKFRGLVRVFQYVNDLGSFANSTYIQDGMYHGSASLKLMNFADKDVVDVTTNSLGVDRVQPNPFNGAPLANHKWYFTQYEMAYDPSIVPTLSTTPPQMSFYFNSINIAEISLGGTIEAKVNGTIGASTSSSSGNLWNTVNSQAKSLGKGALTSSFEAMVKNTIDATGKNKVGVQPTKWKPLKVGMEAAMNAITGNIPGAAKNILSAIIGGSSSSAGQTANLTLNGTLTVKGTETTKGSLPSQPVSFYIPGSLQKNSSGGYNVQSYVPLYNKSFGLFNISAKPTVQIITKRTQGQNGINTYDTEYKIKPGTLNIQWNPVVNGADATIVSLTTEVLATFTGNIDMGLTYAMASLEDIYGQKAYSGRNSFRLIHHYDTLPAEETAAYIRISFVVRPKNGGPDAAIIKTFAVNKERSLIYM</sequence>
<dbReference type="EMBL" id="CP120682">
    <property type="protein sequence ID" value="WKN36119.1"/>
    <property type="molecule type" value="Genomic_DNA"/>
</dbReference>
<dbReference type="PROSITE" id="PS51257">
    <property type="entry name" value="PROKAR_LIPOPROTEIN"/>
    <property type="match status" value="1"/>
</dbReference>
<accession>A0AA49GRV4</accession>